<evidence type="ECO:0000256" key="5">
    <source>
        <dbReference type="ARBA" id="ARBA00022741"/>
    </source>
</evidence>
<dbReference type="CDD" id="cd03262">
    <property type="entry name" value="ABC_HisP_GlnQ"/>
    <property type="match status" value="1"/>
</dbReference>
<dbReference type="InterPro" id="IPR050086">
    <property type="entry name" value="MetN_ABC_transporter-like"/>
</dbReference>
<comment type="similarity">
    <text evidence="2">Belongs to the ABC transporter superfamily.</text>
</comment>
<dbReference type="EMBL" id="VIVL01000001">
    <property type="protein sequence ID" value="TWD90879.1"/>
    <property type="molecule type" value="Genomic_DNA"/>
</dbReference>
<protein>
    <submittedName>
        <fullName evidence="9">Amino acid ABC transporter ATP-binding protein (PAAT family)</fullName>
    </submittedName>
</protein>
<name>A0A561CI71_9BURK</name>
<organism evidence="9 10">
    <name type="scientific">Variovorax beijingensis</name>
    <dbReference type="NCBI Taxonomy" id="2496117"/>
    <lineage>
        <taxon>Bacteria</taxon>
        <taxon>Pseudomonadati</taxon>
        <taxon>Pseudomonadota</taxon>
        <taxon>Betaproteobacteria</taxon>
        <taxon>Burkholderiales</taxon>
        <taxon>Comamonadaceae</taxon>
        <taxon>Variovorax</taxon>
    </lineage>
</organism>
<dbReference type="Pfam" id="PF00005">
    <property type="entry name" value="ABC_tran"/>
    <property type="match status" value="1"/>
</dbReference>
<evidence type="ECO:0000259" key="8">
    <source>
        <dbReference type="PROSITE" id="PS50893"/>
    </source>
</evidence>
<evidence type="ECO:0000256" key="3">
    <source>
        <dbReference type="ARBA" id="ARBA00022448"/>
    </source>
</evidence>
<keyword evidence="5" id="KW-0547">Nucleotide-binding</keyword>
<dbReference type="PROSITE" id="PS00211">
    <property type="entry name" value="ABC_TRANSPORTER_1"/>
    <property type="match status" value="1"/>
</dbReference>
<dbReference type="PIRSF" id="PIRSF039085">
    <property type="entry name" value="ABC_ATPase_HisP"/>
    <property type="match status" value="1"/>
</dbReference>
<dbReference type="SUPFAM" id="SSF52540">
    <property type="entry name" value="P-loop containing nucleoside triphosphate hydrolases"/>
    <property type="match status" value="1"/>
</dbReference>
<dbReference type="InterPro" id="IPR017871">
    <property type="entry name" value="ABC_transporter-like_CS"/>
</dbReference>
<evidence type="ECO:0000256" key="6">
    <source>
        <dbReference type="ARBA" id="ARBA00022840"/>
    </source>
</evidence>
<dbReference type="GO" id="GO:0005524">
    <property type="term" value="F:ATP binding"/>
    <property type="evidence" value="ECO:0007669"/>
    <property type="project" value="UniProtKB-KW"/>
</dbReference>
<dbReference type="InterPro" id="IPR003593">
    <property type="entry name" value="AAA+_ATPase"/>
</dbReference>
<dbReference type="RefSeq" id="WP_145739432.1">
    <property type="nucleotide sequence ID" value="NZ_VIVL01000001.1"/>
</dbReference>
<gene>
    <name evidence="9" type="ORF">FB547_101548</name>
</gene>
<evidence type="ECO:0000256" key="1">
    <source>
        <dbReference type="ARBA" id="ARBA00004202"/>
    </source>
</evidence>
<keyword evidence="6 9" id="KW-0067">ATP-binding</keyword>
<feature type="domain" description="ABC transporter" evidence="8">
    <location>
        <begin position="10"/>
        <end position="255"/>
    </location>
</feature>
<dbReference type="SMART" id="SM00382">
    <property type="entry name" value="AAA"/>
    <property type="match status" value="1"/>
</dbReference>
<comment type="caution">
    <text evidence="9">The sequence shown here is derived from an EMBL/GenBank/DDBJ whole genome shotgun (WGS) entry which is preliminary data.</text>
</comment>
<dbReference type="AlphaFoldDB" id="A0A561CI71"/>
<keyword evidence="4" id="KW-1003">Cell membrane</keyword>
<dbReference type="Gene3D" id="3.40.50.300">
    <property type="entry name" value="P-loop containing nucleotide triphosphate hydrolases"/>
    <property type="match status" value="1"/>
</dbReference>
<keyword evidence="7" id="KW-0472">Membrane</keyword>
<evidence type="ECO:0000256" key="7">
    <source>
        <dbReference type="ARBA" id="ARBA00023136"/>
    </source>
</evidence>
<accession>A0A561CI71</accession>
<dbReference type="PANTHER" id="PTHR43166:SF35">
    <property type="entry name" value="L-CYSTINE IMPORT ATP-BINDING PROTEIN TCYN"/>
    <property type="match status" value="1"/>
</dbReference>
<sequence length="272" mass="29474">MNAPVTIPIVSMRGVGKSFGDNRVLAGIDLDVRKGEVVSLIGPSGSGKTTLLRCMNFLEAYDEGEVRIRGALLGYRRNAAGALARESERIIAEVRAPVAMVFQQFNLWPHMTVLANVMAPLTLAKGLREDQARAVAGEALARVGMSAKADARPPNLSGGQQQRVGIARALAVGPEVMLLDEPTSALDPELVDEVLEVIKSLSRGGMTMIMVTHEMSFAAEVSDRIVFMEKGRIVTIGTPREVIHQPTHPRIQSFLQPWIRRSLNNTAMGSVQ</sequence>
<dbReference type="Proteomes" id="UP000319722">
    <property type="component" value="Unassembled WGS sequence"/>
</dbReference>
<dbReference type="GO" id="GO:0016887">
    <property type="term" value="F:ATP hydrolysis activity"/>
    <property type="evidence" value="ECO:0007669"/>
    <property type="project" value="InterPro"/>
</dbReference>
<dbReference type="GO" id="GO:0005886">
    <property type="term" value="C:plasma membrane"/>
    <property type="evidence" value="ECO:0007669"/>
    <property type="project" value="UniProtKB-SubCell"/>
</dbReference>
<evidence type="ECO:0000256" key="2">
    <source>
        <dbReference type="ARBA" id="ARBA00005417"/>
    </source>
</evidence>
<evidence type="ECO:0000313" key="9">
    <source>
        <dbReference type="EMBL" id="TWD90879.1"/>
    </source>
</evidence>
<dbReference type="InterPro" id="IPR027417">
    <property type="entry name" value="P-loop_NTPase"/>
</dbReference>
<dbReference type="InterPro" id="IPR030679">
    <property type="entry name" value="ABC_ATPase_HisP-typ"/>
</dbReference>
<evidence type="ECO:0000313" key="10">
    <source>
        <dbReference type="Proteomes" id="UP000319722"/>
    </source>
</evidence>
<proteinExistence type="inferred from homology"/>
<dbReference type="InterPro" id="IPR003439">
    <property type="entry name" value="ABC_transporter-like_ATP-bd"/>
</dbReference>
<dbReference type="PANTHER" id="PTHR43166">
    <property type="entry name" value="AMINO ACID IMPORT ATP-BINDING PROTEIN"/>
    <property type="match status" value="1"/>
</dbReference>
<evidence type="ECO:0000256" key="4">
    <source>
        <dbReference type="ARBA" id="ARBA00022475"/>
    </source>
</evidence>
<keyword evidence="3" id="KW-0813">Transport</keyword>
<dbReference type="OrthoDB" id="9805514at2"/>
<dbReference type="PROSITE" id="PS50893">
    <property type="entry name" value="ABC_TRANSPORTER_2"/>
    <property type="match status" value="1"/>
</dbReference>
<reference evidence="9 10" key="1">
    <citation type="submission" date="2019-06" db="EMBL/GenBank/DDBJ databases">
        <title>Sorghum-associated microbial communities from plants grown in Nebraska, USA.</title>
        <authorList>
            <person name="Schachtman D."/>
        </authorList>
    </citation>
    <scope>NUCLEOTIDE SEQUENCE [LARGE SCALE GENOMIC DNA]</scope>
    <source>
        <strain evidence="9 10">T529</strain>
    </source>
</reference>
<comment type="subcellular location">
    <subcellularLocation>
        <location evidence="1">Cell membrane</location>
        <topology evidence="1">Peripheral membrane protein</topology>
    </subcellularLocation>
</comment>
<dbReference type="GO" id="GO:0015424">
    <property type="term" value="F:ABC-type amino acid transporter activity"/>
    <property type="evidence" value="ECO:0007669"/>
    <property type="project" value="InterPro"/>
</dbReference>